<dbReference type="Pfam" id="PF00775">
    <property type="entry name" value="Dioxygenase_C"/>
    <property type="match status" value="1"/>
</dbReference>
<keyword evidence="3" id="KW-0560">Oxidoreductase</keyword>
<dbReference type="PANTHER" id="PTHR33711">
    <property type="entry name" value="DIOXYGENASE, PUTATIVE (AFU_ORTHOLOGUE AFUA_2G02910)-RELATED"/>
    <property type="match status" value="1"/>
</dbReference>
<proteinExistence type="inferred from homology"/>
<keyword evidence="8" id="KW-1185">Reference proteome</keyword>
<feature type="domain" description="Intradiol ring-cleavage dioxygenases" evidence="4">
    <location>
        <begin position="35"/>
        <end position="171"/>
    </location>
</feature>
<evidence type="ECO:0000256" key="1">
    <source>
        <dbReference type="ARBA" id="ARBA00007825"/>
    </source>
</evidence>
<dbReference type="RefSeq" id="WP_091197094.1">
    <property type="nucleotide sequence ID" value="NZ_FOKC01000003.1"/>
</dbReference>
<dbReference type="PANTHER" id="PTHR33711:SF9">
    <property type="entry name" value="PROTOCATECHUATE 3,4-DIOXYGENASE ALPHA CHAIN"/>
    <property type="match status" value="1"/>
</dbReference>
<name>A0A1I0XXC1_9ACTN</name>
<gene>
    <name evidence="5" type="primary">pcaG</name>
    <name evidence="5" type="ORF">CXG46_06090</name>
    <name evidence="6" type="ORF">SAMN05192575_10351</name>
</gene>
<evidence type="ECO:0000313" key="7">
    <source>
        <dbReference type="Proteomes" id="UP000199113"/>
    </source>
</evidence>
<organism evidence="6 7">
    <name type="scientific">Nocardioides alpinus</name>
    <dbReference type="NCBI Taxonomy" id="748909"/>
    <lineage>
        <taxon>Bacteria</taxon>
        <taxon>Bacillati</taxon>
        <taxon>Actinomycetota</taxon>
        <taxon>Actinomycetes</taxon>
        <taxon>Propionibacteriales</taxon>
        <taxon>Nocardioidaceae</taxon>
        <taxon>Nocardioides</taxon>
    </lineage>
</organism>
<evidence type="ECO:0000313" key="5">
    <source>
        <dbReference type="EMBL" id="PKH42822.1"/>
    </source>
</evidence>
<protein>
    <submittedName>
        <fullName evidence="6">Protocatechuate 3,4-dioxygenase alpha subunit</fullName>
    </submittedName>
    <submittedName>
        <fullName evidence="5">Protocatechuate 3,4-dioxygenase subunit alpha</fullName>
    </submittedName>
</protein>
<sequence length="184" mass="19388">MTLVPTPGQTVGPFFAFALVHDGGAELVPHGHPGAIRFTGRVLDGAGDPVPDALVEIWQAAPDGSVVRAPGSLHRDGFTFTGWGRAPTDRSGRYTFTTLTPGATTPGAAPYVAVTVFARGLLDRLLTRAYVPGDDAALGADPLLASVEEARRATLVATADEHGFVFDIRLQGDGETVFLDHRRD</sequence>
<evidence type="ECO:0000256" key="2">
    <source>
        <dbReference type="ARBA" id="ARBA00022964"/>
    </source>
</evidence>
<dbReference type="STRING" id="748909.SAMN05192575_10351"/>
<dbReference type="AlphaFoldDB" id="A0A1I0XXC1"/>
<accession>A0A1I0XXC1</accession>
<dbReference type="EMBL" id="PJBV01000012">
    <property type="protein sequence ID" value="PKH42822.1"/>
    <property type="molecule type" value="Genomic_DNA"/>
</dbReference>
<dbReference type="EMBL" id="FOKC01000003">
    <property type="protein sequence ID" value="SFB04950.1"/>
    <property type="molecule type" value="Genomic_DNA"/>
</dbReference>
<dbReference type="SUPFAM" id="SSF49482">
    <property type="entry name" value="Aromatic compound dioxygenase"/>
    <property type="match status" value="1"/>
</dbReference>
<dbReference type="InterPro" id="IPR000627">
    <property type="entry name" value="Intradiol_dOase_C"/>
</dbReference>
<evidence type="ECO:0000256" key="3">
    <source>
        <dbReference type="ARBA" id="ARBA00023002"/>
    </source>
</evidence>
<evidence type="ECO:0000259" key="4">
    <source>
        <dbReference type="Pfam" id="PF00775"/>
    </source>
</evidence>
<dbReference type="Proteomes" id="UP000233565">
    <property type="component" value="Unassembled WGS sequence"/>
</dbReference>
<dbReference type="Proteomes" id="UP000199113">
    <property type="component" value="Unassembled WGS sequence"/>
</dbReference>
<dbReference type="GO" id="GO:0018578">
    <property type="term" value="F:protocatechuate 3,4-dioxygenase activity"/>
    <property type="evidence" value="ECO:0007669"/>
    <property type="project" value="InterPro"/>
</dbReference>
<evidence type="ECO:0000313" key="8">
    <source>
        <dbReference type="Proteomes" id="UP000233565"/>
    </source>
</evidence>
<reference evidence="6" key="1">
    <citation type="submission" date="2016-10" db="EMBL/GenBank/DDBJ databases">
        <authorList>
            <person name="de Groot N.N."/>
        </authorList>
    </citation>
    <scope>NUCLEOTIDE SEQUENCE [LARGE SCALE GENOMIC DNA]</scope>
    <source>
        <strain evidence="6">CGMCC 1.10697</strain>
    </source>
</reference>
<dbReference type="Gene3D" id="2.60.130.10">
    <property type="entry name" value="Aromatic compound dioxygenase"/>
    <property type="match status" value="1"/>
</dbReference>
<dbReference type="GO" id="GO:0008199">
    <property type="term" value="F:ferric iron binding"/>
    <property type="evidence" value="ECO:0007669"/>
    <property type="project" value="InterPro"/>
</dbReference>
<dbReference type="InterPro" id="IPR050770">
    <property type="entry name" value="Intradiol_RC_Dioxygenase"/>
</dbReference>
<dbReference type="InterPro" id="IPR015889">
    <property type="entry name" value="Intradiol_dOase_core"/>
</dbReference>
<reference evidence="5 8" key="2">
    <citation type="submission" date="2017-12" db="EMBL/GenBank/DDBJ databases">
        <title>Pharmacopeia of the Arctic Ocean.</title>
        <authorList>
            <person name="Collins E."/>
            <person name="Ducluzeau A.-L."/>
        </authorList>
    </citation>
    <scope>NUCLEOTIDE SEQUENCE [LARGE SCALE GENOMIC DNA]</scope>
    <source>
        <strain evidence="5 8">DSM 23325</strain>
    </source>
</reference>
<evidence type="ECO:0000313" key="6">
    <source>
        <dbReference type="EMBL" id="SFB04950.1"/>
    </source>
</evidence>
<keyword evidence="2 6" id="KW-0223">Dioxygenase</keyword>
<dbReference type="NCBIfam" id="TIGR02423">
    <property type="entry name" value="protocat_alph"/>
    <property type="match status" value="1"/>
</dbReference>
<dbReference type="InterPro" id="IPR012786">
    <property type="entry name" value="Protocat_dOase_a"/>
</dbReference>
<comment type="similarity">
    <text evidence="1">Belongs to the intradiol ring-cleavage dioxygenase family.</text>
</comment>
<dbReference type="OrthoDB" id="9805815at2"/>